<comment type="caution">
    <text evidence="3">The sequence shown here is derived from an EMBL/GenBank/DDBJ whole genome shotgun (WGS) entry which is preliminary data.</text>
</comment>
<reference evidence="3 5" key="1">
    <citation type="submission" date="2014-04" db="EMBL/GenBank/DDBJ databases">
        <authorList>
            <person name="Bishop-Lilly K.A."/>
            <person name="Broomall S.M."/>
            <person name="Chain P.S."/>
            <person name="Chertkov O."/>
            <person name="Coyne S.R."/>
            <person name="Daligault H.E."/>
            <person name="Davenport K.W."/>
            <person name="Erkkila T."/>
            <person name="Frey K.G."/>
            <person name="Gibbons H.S."/>
            <person name="Gu W."/>
            <person name="Jaissle J."/>
            <person name="Johnson S.L."/>
            <person name="Koroleva G.I."/>
            <person name="Ladner J.T."/>
            <person name="Lo C.-C."/>
            <person name="Minogue T.D."/>
            <person name="Munk C."/>
            <person name="Palacios G.F."/>
            <person name="Redden C.L."/>
            <person name="Rosenzweig C.N."/>
            <person name="Scholz M.B."/>
            <person name="Teshima H."/>
            <person name="Xu Y."/>
        </authorList>
    </citation>
    <scope>NUCLEOTIDE SEQUENCE [LARGE SCALE GENOMIC DNA]</scope>
    <source>
        <strain evidence="3 5">8244</strain>
    </source>
</reference>
<dbReference type="PROSITE" id="PS51450">
    <property type="entry name" value="LRR"/>
    <property type="match status" value="1"/>
</dbReference>
<evidence type="ECO:0000256" key="2">
    <source>
        <dbReference type="ARBA" id="ARBA00022737"/>
    </source>
</evidence>
<protein>
    <submittedName>
        <fullName evidence="3">Leucine Rich repeats family protein</fullName>
    </submittedName>
</protein>
<dbReference type="PATRIC" id="fig|44252.3.peg.1640"/>
<dbReference type="PANTHER" id="PTHR46652:SF3">
    <property type="entry name" value="LEUCINE-RICH REPEAT-CONTAINING PROTEIN 9"/>
    <property type="match status" value="1"/>
</dbReference>
<dbReference type="AlphaFoldDB" id="A0A090ZHZ7"/>
<evidence type="ECO:0000313" key="4">
    <source>
        <dbReference type="EMBL" id="MUG25253.1"/>
    </source>
</evidence>
<name>A0A090ZHZ7_PAEMA</name>
<gene>
    <name evidence="3" type="ORF">DJ90_407</name>
    <name evidence="4" type="ORF">GNQ08_23070</name>
</gene>
<dbReference type="Proteomes" id="UP000029278">
    <property type="component" value="Unassembled WGS sequence"/>
</dbReference>
<organism evidence="3 5">
    <name type="scientific">Paenibacillus macerans</name>
    <name type="common">Bacillus macerans</name>
    <dbReference type="NCBI Taxonomy" id="44252"/>
    <lineage>
        <taxon>Bacteria</taxon>
        <taxon>Bacillati</taxon>
        <taxon>Bacillota</taxon>
        <taxon>Bacilli</taxon>
        <taxon>Bacillales</taxon>
        <taxon>Paenibacillaceae</taxon>
        <taxon>Paenibacillus</taxon>
    </lineage>
</organism>
<sequence>MFKNTEFHRFPIVFLLIFVILAGCSSASDTTRNRSAEGDFPPPVAAAIRDSLGDPQSNLAKEDLEKVEGIQLEGITEPIDLSSLKKLVNLKSLTLSYTNAENLDFLGEIPHLEYLQLEGVGLEQLPDFGKLRLKSVNINDSDIESLDFIKNWDALEYLSLSNARLSSLEGIQQAKNLEGLLISNNPVNDISLLKELDVLERLELRSTRVTDLSPLAALEDLKLLDIRDTDVRRVAPVANLPKLKILLVTKKNIDDLPKVPDTVDVSETNVLAY</sequence>
<dbReference type="InterPro" id="IPR050836">
    <property type="entry name" value="SDS22/Internalin_LRR"/>
</dbReference>
<dbReference type="InterPro" id="IPR001611">
    <property type="entry name" value="Leu-rich_rpt"/>
</dbReference>
<dbReference type="PANTHER" id="PTHR46652">
    <property type="entry name" value="LEUCINE-RICH REPEAT AND IQ DOMAIN-CONTAINING PROTEIN 1-RELATED"/>
    <property type="match status" value="1"/>
</dbReference>
<proteinExistence type="predicted"/>
<accession>A0A090ZHZ7</accession>
<dbReference type="STRING" id="44252.DJ90_407"/>
<dbReference type="EMBL" id="JMQA01000020">
    <property type="protein sequence ID" value="KFN10018.1"/>
    <property type="molecule type" value="Genomic_DNA"/>
</dbReference>
<dbReference type="HOGENOM" id="CLU_1018793_0_0_9"/>
<evidence type="ECO:0000313" key="6">
    <source>
        <dbReference type="Proteomes" id="UP000442469"/>
    </source>
</evidence>
<evidence type="ECO:0000256" key="1">
    <source>
        <dbReference type="ARBA" id="ARBA00022614"/>
    </source>
</evidence>
<keyword evidence="2" id="KW-0677">Repeat</keyword>
<dbReference type="InterPro" id="IPR032675">
    <property type="entry name" value="LRR_dom_sf"/>
</dbReference>
<reference evidence="4 6" key="2">
    <citation type="submission" date="2019-11" db="EMBL/GenBank/DDBJ databases">
        <title>Draft genome sequences of five Paenibacillus species of dairy origin.</title>
        <authorList>
            <person name="Olajide A.M."/>
            <person name="Chen S."/>
            <person name="Lapointe G."/>
        </authorList>
    </citation>
    <scope>NUCLEOTIDE SEQUENCE [LARGE SCALE GENOMIC DNA]</scope>
    <source>
        <strain evidence="4 6">3CT49</strain>
    </source>
</reference>
<evidence type="ECO:0000313" key="5">
    <source>
        <dbReference type="Proteomes" id="UP000029278"/>
    </source>
</evidence>
<evidence type="ECO:0000313" key="3">
    <source>
        <dbReference type="EMBL" id="KFN10018.1"/>
    </source>
</evidence>
<dbReference type="Gene3D" id="3.80.10.10">
    <property type="entry name" value="Ribonuclease Inhibitor"/>
    <property type="match status" value="2"/>
</dbReference>
<keyword evidence="5" id="KW-1185">Reference proteome</keyword>
<keyword evidence="1" id="KW-0433">Leucine-rich repeat</keyword>
<dbReference type="PROSITE" id="PS51257">
    <property type="entry name" value="PROKAR_LIPOPROTEIN"/>
    <property type="match status" value="1"/>
</dbReference>
<dbReference type="SUPFAM" id="SSF52058">
    <property type="entry name" value="L domain-like"/>
    <property type="match status" value="1"/>
</dbReference>
<dbReference type="Proteomes" id="UP000442469">
    <property type="component" value="Unassembled WGS sequence"/>
</dbReference>
<dbReference type="OrthoDB" id="2617657at2"/>
<dbReference type="GeneID" id="77012221"/>
<dbReference type="RefSeq" id="WP_036620945.1">
    <property type="nucleotide sequence ID" value="NZ_BOSD01000013.1"/>
</dbReference>
<dbReference type="EMBL" id="WNZZ01000022">
    <property type="protein sequence ID" value="MUG25253.1"/>
    <property type="molecule type" value="Genomic_DNA"/>
</dbReference>